<reference evidence="3 4" key="1">
    <citation type="submission" date="2016-10" db="EMBL/GenBank/DDBJ databases">
        <title>The Draft Genome Sequence of Actinokineospora bangkokensis 44EHWT reveals the biosynthetic pathway of antifungal compounds Thailandins with unusual extender unit butylmalonyl-CoA.</title>
        <authorList>
            <person name="Greule A."/>
            <person name="Intra B."/>
            <person name="Flemming S."/>
            <person name="Rommel M.G."/>
            <person name="Panbangred W."/>
            <person name="Bechthold A."/>
        </authorList>
    </citation>
    <scope>NUCLEOTIDE SEQUENCE [LARGE SCALE GENOMIC DNA]</scope>
    <source>
        <strain evidence="3 4">44EHW</strain>
    </source>
</reference>
<name>A0A1Q9LL47_9PSEU</name>
<evidence type="ECO:0000313" key="3">
    <source>
        <dbReference type="EMBL" id="OLR92771.1"/>
    </source>
</evidence>
<comment type="caution">
    <text evidence="3">The sequence shown here is derived from an EMBL/GenBank/DDBJ whole genome shotgun (WGS) entry which is preliminary data.</text>
</comment>
<dbReference type="PANTHER" id="PTHR35526">
    <property type="entry name" value="ANTI-SIGMA-F FACTOR RSBW-RELATED"/>
    <property type="match status" value="1"/>
</dbReference>
<dbReference type="CDD" id="cd16936">
    <property type="entry name" value="HATPase_RsbW-like"/>
    <property type="match status" value="1"/>
</dbReference>
<feature type="domain" description="Histidine kinase/HSP90-like ATPase" evidence="2">
    <location>
        <begin position="8"/>
        <end position="115"/>
    </location>
</feature>
<evidence type="ECO:0000256" key="1">
    <source>
        <dbReference type="ARBA" id="ARBA00022527"/>
    </source>
</evidence>
<dbReference type="AlphaFoldDB" id="A0A1Q9LL47"/>
<dbReference type="STRING" id="1193682.BJP25_21770"/>
<dbReference type="Pfam" id="PF13581">
    <property type="entry name" value="HATPase_c_2"/>
    <property type="match status" value="1"/>
</dbReference>
<protein>
    <recommendedName>
        <fullName evidence="2">Histidine kinase/HSP90-like ATPase domain-containing protein</fullName>
    </recommendedName>
</protein>
<keyword evidence="1" id="KW-0723">Serine/threonine-protein kinase</keyword>
<dbReference type="SUPFAM" id="SSF55874">
    <property type="entry name" value="ATPase domain of HSP90 chaperone/DNA topoisomerase II/histidine kinase"/>
    <property type="match status" value="1"/>
</dbReference>
<evidence type="ECO:0000259" key="2">
    <source>
        <dbReference type="Pfam" id="PF13581"/>
    </source>
</evidence>
<dbReference type="PANTHER" id="PTHR35526:SF3">
    <property type="entry name" value="ANTI-SIGMA-F FACTOR RSBW"/>
    <property type="match status" value="1"/>
</dbReference>
<dbReference type="Proteomes" id="UP000186040">
    <property type="component" value="Unassembled WGS sequence"/>
</dbReference>
<dbReference type="InterPro" id="IPR036890">
    <property type="entry name" value="HATPase_C_sf"/>
</dbReference>
<dbReference type="EMBL" id="MKQR01000016">
    <property type="protein sequence ID" value="OLR92771.1"/>
    <property type="molecule type" value="Genomic_DNA"/>
</dbReference>
<keyword evidence="1" id="KW-0808">Transferase</keyword>
<dbReference type="GO" id="GO:0004674">
    <property type="term" value="F:protein serine/threonine kinase activity"/>
    <property type="evidence" value="ECO:0007669"/>
    <property type="project" value="UniProtKB-KW"/>
</dbReference>
<proteinExistence type="predicted"/>
<evidence type="ECO:0000313" key="4">
    <source>
        <dbReference type="Proteomes" id="UP000186040"/>
    </source>
</evidence>
<sequence>MLEEKAPSVPAAAALRRELAARLPGAAADLDVLHLVCGEFLANAKEHGGGLQGIRVGRTARPGTLRVEVDDSNPAEPVVKPKDVDAITGRGMFLVDNLALAWGCTPNGTGKTVWAVVPCGDAAA</sequence>
<keyword evidence="4" id="KW-1185">Reference proteome</keyword>
<accession>A0A1Q9LL47</accession>
<dbReference type="InterPro" id="IPR003594">
    <property type="entry name" value="HATPase_dom"/>
</dbReference>
<dbReference type="InterPro" id="IPR050267">
    <property type="entry name" value="Anti-sigma-factor_SerPK"/>
</dbReference>
<dbReference type="Gene3D" id="3.30.565.10">
    <property type="entry name" value="Histidine kinase-like ATPase, C-terminal domain"/>
    <property type="match status" value="1"/>
</dbReference>
<gene>
    <name evidence="3" type="ORF">BJP25_21770</name>
</gene>
<keyword evidence="1" id="KW-0418">Kinase</keyword>
<organism evidence="3 4">
    <name type="scientific">Actinokineospora bangkokensis</name>
    <dbReference type="NCBI Taxonomy" id="1193682"/>
    <lineage>
        <taxon>Bacteria</taxon>
        <taxon>Bacillati</taxon>
        <taxon>Actinomycetota</taxon>
        <taxon>Actinomycetes</taxon>
        <taxon>Pseudonocardiales</taxon>
        <taxon>Pseudonocardiaceae</taxon>
        <taxon>Actinokineospora</taxon>
    </lineage>
</organism>